<dbReference type="PROSITE" id="PS50014">
    <property type="entry name" value="BROMODOMAIN_2"/>
    <property type="match status" value="1"/>
</dbReference>
<dbReference type="Pfam" id="PF17035">
    <property type="entry name" value="BET"/>
    <property type="match status" value="1"/>
</dbReference>
<dbReference type="InterPro" id="IPR038336">
    <property type="entry name" value="NET_sf"/>
</dbReference>
<feature type="coiled-coil region" evidence="3">
    <location>
        <begin position="770"/>
        <end position="802"/>
    </location>
</feature>
<feature type="region of interest" description="Disordered" evidence="4">
    <location>
        <begin position="1"/>
        <end position="32"/>
    </location>
</feature>
<dbReference type="InterPro" id="IPR001487">
    <property type="entry name" value="Bromodomain"/>
</dbReference>
<proteinExistence type="predicted"/>
<dbReference type="Pfam" id="PF00439">
    <property type="entry name" value="Bromodomain"/>
    <property type="match status" value="1"/>
</dbReference>
<dbReference type="EMBL" id="CACTIH010009485">
    <property type="protein sequence ID" value="CAA3031800.1"/>
    <property type="molecule type" value="Genomic_DNA"/>
</dbReference>
<dbReference type="OrthoDB" id="21449at2759"/>
<evidence type="ECO:0000313" key="8">
    <source>
        <dbReference type="Proteomes" id="UP000594638"/>
    </source>
</evidence>
<feature type="region of interest" description="Disordered" evidence="4">
    <location>
        <begin position="396"/>
        <end position="416"/>
    </location>
</feature>
<evidence type="ECO:0000256" key="2">
    <source>
        <dbReference type="PROSITE-ProRule" id="PRU00035"/>
    </source>
</evidence>
<dbReference type="InterPro" id="IPR036427">
    <property type="entry name" value="Bromodomain-like_sf"/>
</dbReference>
<protein>
    <submittedName>
        <fullName evidence="7">Transcription factor GTE10-like isoform X1</fullName>
    </submittedName>
</protein>
<keyword evidence="8" id="KW-1185">Reference proteome</keyword>
<dbReference type="InterPro" id="IPR027353">
    <property type="entry name" value="NET_dom"/>
</dbReference>
<dbReference type="Gramene" id="OE9A003350T1">
    <property type="protein sequence ID" value="OE9A003350C1"/>
    <property type="gene ID" value="OE9A003350"/>
</dbReference>
<comment type="caution">
    <text evidence="7">The sequence shown here is derived from an EMBL/GenBank/DDBJ whole genome shotgun (WGS) entry which is preliminary data.</text>
</comment>
<dbReference type="PANTHER" id="PTHR46136:SF33">
    <property type="entry name" value="TRANSCRIPTION FACTOR GTE10"/>
    <property type="match status" value="1"/>
</dbReference>
<feature type="compositionally biased region" description="Low complexity" evidence="4">
    <location>
        <begin position="441"/>
        <end position="472"/>
    </location>
</feature>
<dbReference type="AlphaFoldDB" id="A0A8S0VIC0"/>
<dbReference type="Gene3D" id="1.20.1270.220">
    <property type="match status" value="1"/>
</dbReference>
<dbReference type="SMART" id="SM00297">
    <property type="entry name" value="BROMO"/>
    <property type="match status" value="1"/>
</dbReference>
<evidence type="ECO:0000256" key="3">
    <source>
        <dbReference type="SAM" id="Coils"/>
    </source>
</evidence>
<evidence type="ECO:0000313" key="7">
    <source>
        <dbReference type="EMBL" id="CAA3031800.1"/>
    </source>
</evidence>
<dbReference type="Gene3D" id="1.20.920.10">
    <property type="entry name" value="Bromodomain-like"/>
    <property type="match status" value="1"/>
</dbReference>
<feature type="coiled-coil region" evidence="3">
    <location>
        <begin position="58"/>
        <end position="85"/>
    </location>
</feature>
<feature type="domain" description="Bromo" evidence="5">
    <location>
        <begin position="170"/>
        <end position="242"/>
    </location>
</feature>
<evidence type="ECO:0000259" key="5">
    <source>
        <dbReference type="PROSITE" id="PS50014"/>
    </source>
</evidence>
<dbReference type="Proteomes" id="UP000594638">
    <property type="component" value="Unassembled WGS sequence"/>
</dbReference>
<dbReference type="SUPFAM" id="SSF47370">
    <property type="entry name" value="Bromodomain"/>
    <property type="match status" value="1"/>
</dbReference>
<feature type="region of interest" description="Disordered" evidence="4">
    <location>
        <begin position="864"/>
        <end position="888"/>
    </location>
</feature>
<keyword evidence="1 2" id="KW-0103">Bromodomain</keyword>
<dbReference type="PROSITE" id="PS51525">
    <property type="entry name" value="NET"/>
    <property type="match status" value="1"/>
</dbReference>
<organism evidence="7 8">
    <name type="scientific">Olea europaea subsp. europaea</name>
    <dbReference type="NCBI Taxonomy" id="158383"/>
    <lineage>
        <taxon>Eukaryota</taxon>
        <taxon>Viridiplantae</taxon>
        <taxon>Streptophyta</taxon>
        <taxon>Embryophyta</taxon>
        <taxon>Tracheophyta</taxon>
        <taxon>Spermatophyta</taxon>
        <taxon>Magnoliopsida</taxon>
        <taxon>eudicotyledons</taxon>
        <taxon>Gunneridae</taxon>
        <taxon>Pentapetalae</taxon>
        <taxon>asterids</taxon>
        <taxon>lamiids</taxon>
        <taxon>Lamiales</taxon>
        <taxon>Oleaceae</taxon>
        <taxon>Oleeae</taxon>
        <taxon>Olea</taxon>
    </lineage>
</organism>
<dbReference type="InterPro" id="IPR052442">
    <property type="entry name" value="Env_Response_Regulator"/>
</dbReference>
<feature type="region of interest" description="Disordered" evidence="4">
    <location>
        <begin position="433"/>
        <end position="688"/>
    </location>
</feature>
<name>A0A8S0VIC0_OLEEU</name>
<dbReference type="PRINTS" id="PR00503">
    <property type="entry name" value="BROMODOMAIN"/>
</dbReference>
<feature type="domain" description="NET" evidence="6">
    <location>
        <begin position="300"/>
        <end position="382"/>
    </location>
</feature>
<evidence type="ECO:0000259" key="6">
    <source>
        <dbReference type="PROSITE" id="PS51525"/>
    </source>
</evidence>
<keyword evidence="3" id="KW-0175">Coiled coil</keyword>
<reference evidence="7 8" key="1">
    <citation type="submission" date="2019-12" db="EMBL/GenBank/DDBJ databases">
        <authorList>
            <person name="Alioto T."/>
            <person name="Alioto T."/>
            <person name="Gomez Garrido J."/>
        </authorList>
    </citation>
    <scope>NUCLEOTIDE SEQUENCE [LARGE SCALE GENOMIC DNA]</scope>
</reference>
<feature type="compositionally biased region" description="Polar residues" evidence="4">
    <location>
        <begin position="509"/>
        <end position="522"/>
    </location>
</feature>
<gene>
    <name evidence="7" type="ORF">OLEA9_A003350</name>
</gene>
<feature type="compositionally biased region" description="Basic and acidic residues" evidence="4">
    <location>
        <begin position="878"/>
        <end position="888"/>
    </location>
</feature>
<evidence type="ECO:0000256" key="4">
    <source>
        <dbReference type="SAM" id="MobiDB-lite"/>
    </source>
</evidence>
<accession>A0A8S0VIC0</accession>
<evidence type="ECO:0000256" key="1">
    <source>
        <dbReference type="ARBA" id="ARBA00023117"/>
    </source>
</evidence>
<sequence>MAASNDFGCSGSVDTQSTFPEDSDTPKKKPISLNVDGFDRSTLPIQAFSLSRMSLLQRRDLEIKLKNELEQVRMLQKKIALLSSNATIDMHCYGDGPKRPAKVESCPISVNKLAAVLEKKTVPWGRSASHMKGGAISARQTELEKKHSLRQNTSHVRLMKQCETLLNRLMKQKNAPIFNSPVDIIAYNIPDYFKVIKRPMDFGTVKTKLLSWQYSSPEGFAADVRLTLKNAMTYNPPGHYVHLMAEKMNNFFEVRWKQIEKKISVTMDESVLLKSSALMEAETPSIPPAKKQKITSAENKFKQKSVEPVMSNVEIRKLEVELDLLLEELPENIINFLKESTLNGRHVNEGEMTIELDTLSDNTLFKLRKLLDDYIAKKQKNQAKIWRCETEQIQNESGYRNSNVQPCKGSEPAEGDVDIARNDIAISSFPDVDINKDATRSDSQCSSSSSSSSESGSSSADSDSGNSSGSESDGVDDSVPASAAKETVVSGVEKENDLGDVNTRDFLNGHTTRNSPTKSASAEPNCRQEGEIAPPERQVSPGKLLDDHAGKKQKNLAKNWPYKIEMRNESGYSNSYLHPGKGNEPAEWDVDITGNDTPTSSYPHVEIDSQRRSSSSSSSDSGSSTDSDSENSAGGESDGVEYSVPASSAKENVVPEAKKESDLGDVNTIDLLNERTVRNSPSKSASVEHICCQEGKCAPPERQVSPEKFYRAALLRSRFADIIIKAKESTFGKDPEKLKLDREELERWRREEKARIIEEAKAAEVGRKKAAAEAREAAAEARRKVELEREAARQALEKMEKTVDINDNSLLMEDLEMFKAAPDVNLHGIIEETNLDHSQNGLGSYKFRSSSNHLEQLGLYVKMDEEEEDEVKPQSIRDTLHEPRGDID</sequence>
<dbReference type="PANTHER" id="PTHR46136">
    <property type="entry name" value="TRANSCRIPTION FACTOR GTE8"/>
    <property type="match status" value="1"/>
</dbReference>
<feature type="compositionally biased region" description="Low complexity" evidence="4">
    <location>
        <begin position="612"/>
        <end position="626"/>
    </location>
</feature>
<feature type="compositionally biased region" description="Polar residues" evidence="4">
    <location>
        <begin position="396"/>
        <end position="405"/>
    </location>
</feature>